<keyword evidence="7" id="KW-1185">Reference proteome</keyword>
<dbReference type="CDD" id="cd07377">
    <property type="entry name" value="WHTH_GntR"/>
    <property type="match status" value="1"/>
</dbReference>
<keyword evidence="3" id="KW-0804">Transcription</keyword>
<dbReference type="AlphaFoldDB" id="A0A3R9WJB3"/>
<organism evidence="6 7">
    <name type="scientific">Edaphobacter aggregans</name>
    <dbReference type="NCBI Taxonomy" id="570835"/>
    <lineage>
        <taxon>Bacteria</taxon>
        <taxon>Pseudomonadati</taxon>
        <taxon>Acidobacteriota</taxon>
        <taxon>Terriglobia</taxon>
        <taxon>Terriglobales</taxon>
        <taxon>Acidobacteriaceae</taxon>
        <taxon>Edaphobacter</taxon>
    </lineage>
</organism>
<dbReference type="InterPro" id="IPR008920">
    <property type="entry name" value="TF_FadR/GntR_C"/>
</dbReference>
<evidence type="ECO:0000256" key="2">
    <source>
        <dbReference type="ARBA" id="ARBA00023125"/>
    </source>
</evidence>
<dbReference type="InterPro" id="IPR036390">
    <property type="entry name" value="WH_DNA-bd_sf"/>
</dbReference>
<dbReference type="PRINTS" id="PR00035">
    <property type="entry name" value="HTHGNTR"/>
</dbReference>
<dbReference type="PROSITE" id="PS50949">
    <property type="entry name" value="HTH_GNTR"/>
    <property type="match status" value="1"/>
</dbReference>
<evidence type="ECO:0000313" key="6">
    <source>
        <dbReference type="EMBL" id="RSL18488.1"/>
    </source>
</evidence>
<dbReference type="GO" id="GO:0003677">
    <property type="term" value="F:DNA binding"/>
    <property type="evidence" value="ECO:0007669"/>
    <property type="project" value="UniProtKB-KW"/>
</dbReference>
<feature type="domain" description="HTH gntR-type" evidence="5">
    <location>
        <begin position="20"/>
        <end position="88"/>
    </location>
</feature>
<dbReference type="SUPFAM" id="SSF48008">
    <property type="entry name" value="GntR ligand-binding domain-like"/>
    <property type="match status" value="1"/>
</dbReference>
<dbReference type="Gene3D" id="1.20.120.530">
    <property type="entry name" value="GntR ligand-binding domain-like"/>
    <property type="match status" value="1"/>
</dbReference>
<dbReference type="RefSeq" id="WP_125486853.1">
    <property type="nucleotide sequence ID" value="NZ_RSDW01000001.1"/>
</dbReference>
<dbReference type="SMART" id="SM00895">
    <property type="entry name" value="FCD"/>
    <property type="match status" value="1"/>
</dbReference>
<reference evidence="6 7" key="1">
    <citation type="submission" date="2018-12" db="EMBL/GenBank/DDBJ databases">
        <title>Sequencing of bacterial isolates from soil warming experiment in Harvard Forest, Massachusetts, USA.</title>
        <authorList>
            <person name="Deangelis K."/>
        </authorList>
    </citation>
    <scope>NUCLEOTIDE SEQUENCE [LARGE SCALE GENOMIC DNA]</scope>
    <source>
        <strain evidence="6 7">EB153</strain>
    </source>
</reference>
<dbReference type="SMART" id="SM00345">
    <property type="entry name" value="HTH_GNTR"/>
    <property type="match status" value="1"/>
</dbReference>
<evidence type="ECO:0000256" key="4">
    <source>
        <dbReference type="SAM" id="MobiDB-lite"/>
    </source>
</evidence>
<sequence length="290" mass="32244">MKERRKSPLGDGGHILNDKDDVTHLLILRFQQLLSDGVLSPGAKLPPERELAAAFGVARSSLRPALKVLEIMGVITQKVGDGSYLNKDASSVLSVPMEFLFLLDDTTLQELSEMRLMMEPGLAAKAAERANAQHIALLRQSIVDLENSKDDRVRLVASDLLFHRAIFQASGNRLAGRLFHTIHRAMLNMIMVTSQLVDLEHTLHFHRPILVAIERRDAELASRLMTDHLIDARDLLLHSREQESSRQLRNHLAAGMSVRKRASKTVPQSSAGQTKVPKTIAAIRSSSRLI</sequence>
<keyword evidence="2" id="KW-0238">DNA-binding</keyword>
<dbReference type="Gene3D" id="1.10.10.10">
    <property type="entry name" value="Winged helix-like DNA-binding domain superfamily/Winged helix DNA-binding domain"/>
    <property type="match status" value="1"/>
</dbReference>
<feature type="region of interest" description="Disordered" evidence="4">
    <location>
        <begin position="256"/>
        <end position="277"/>
    </location>
</feature>
<accession>A0A3R9WJB3</accession>
<dbReference type="PANTHER" id="PTHR43537">
    <property type="entry name" value="TRANSCRIPTIONAL REGULATOR, GNTR FAMILY"/>
    <property type="match status" value="1"/>
</dbReference>
<comment type="caution">
    <text evidence="6">The sequence shown here is derived from an EMBL/GenBank/DDBJ whole genome shotgun (WGS) entry which is preliminary data.</text>
</comment>
<dbReference type="OrthoDB" id="9799482at2"/>
<evidence type="ECO:0000313" key="7">
    <source>
        <dbReference type="Proteomes" id="UP000269669"/>
    </source>
</evidence>
<dbReference type="Proteomes" id="UP000269669">
    <property type="component" value="Unassembled WGS sequence"/>
</dbReference>
<dbReference type="InterPro" id="IPR011711">
    <property type="entry name" value="GntR_C"/>
</dbReference>
<dbReference type="InterPro" id="IPR036388">
    <property type="entry name" value="WH-like_DNA-bd_sf"/>
</dbReference>
<dbReference type="SUPFAM" id="SSF46785">
    <property type="entry name" value="Winged helix' DNA-binding domain"/>
    <property type="match status" value="1"/>
</dbReference>
<name>A0A3R9WJB3_9BACT</name>
<evidence type="ECO:0000256" key="1">
    <source>
        <dbReference type="ARBA" id="ARBA00023015"/>
    </source>
</evidence>
<gene>
    <name evidence="6" type="ORF">EDE15_4072</name>
</gene>
<dbReference type="Pfam" id="PF07729">
    <property type="entry name" value="FCD"/>
    <property type="match status" value="1"/>
</dbReference>
<dbReference type="GO" id="GO:0003700">
    <property type="term" value="F:DNA-binding transcription factor activity"/>
    <property type="evidence" value="ECO:0007669"/>
    <property type="project" value="InterPro"/>
</dbReference>
<dbReference type="PANTHER" id="PTHR43537:SF5">
    <property type="entry name" value="UXU OPERON TRANSCRIPTIONAL REGULATOR"/>
    <property type="match status" value="1"/>
</dbReference>
<dbReference type="EMBL" id="RSDW01000001">
    <property type="protein sequence ID" value="RSL18488.1"/>
    <property type="molecule type" value="Genomic_DNA"/>
</dbReference>
<evidence type="ECO:0000256" key="3">
    <source>
        <dbReference type="ARBA" id="ARBA00023163"/>
    </source>
</evidence>
<proteinExistence type="predicted"/>
<evidence type="ECO:0000259" key="5">
    <source>
        <dbReference type="PROSITE" id="PS50949"/>
    </source>
</evidence>
<dbReference type="InterPro" id="IPR000524">
    <property type="entry name" value="Tscrpt_reg_HTH_GntR"/>
</dbReference>
<dbReference type="Pfam" id="PF00392">
    <property type="entry name" value="GntR"/>
    <property type="match status" value="1"/>
</dbReference>
<keyword evidence="1" id="KW-0805">Transcription regulation</keyword>
<protein>
    <submittedName>
        <fullName evidence="6">GntR family transcriptional regulator</fullName>
    </submittedName>
</protein>